<keyword evidence="1" id="KW-0472">Membrane</keyword>
<name>A0A931CUV6_9MICC</name>
<feature type="transmembrane region" description="Helical" evidence="1">
    <location>
        <begin position="56"/>
        <end position="75"/>
    </location>
</feature>
<organism evidence="2 3">
    <name type="scientific">Arthrobacter terrae</name>
    <dbReference type="NCBI Taxonomy" id="2935737"/>
    <lineage>
        <taxon>Bacteria</taxon>
        <taxon>Bacillati</taxon>
        <taxon>Actinomycetota</taxon>
        <taxon>Actinomycetes</taxon>
        <taxon>Micrococcales</taxon>
        <taxon>Micrococcaceae</taxon>
        <taxon>Arthrobacter</taxon>
    </lineage>
</organism>
<dbReference type="EMBL" id="JADNYM010000029">
    <property type="protein sequence ID" value="MBG0741391.1"/>
    <property type="molecule type" value="Genomic_DNA"/>
</dbReference>
<sequence length="153" mass="15595">MSTETQTLKHRSAMTRTGLLGSPLQHPLRALPVLALVVAGAAHIPVIPAHLHEAPYIGILFIAVAAASFVLAAVLAFGDVAAAYLSTAAVMGLGVLAYIVSRTIGLPQIGDDIGNWLEPLGVVAVIAETTACVSATAIGLKCGHQTGTHTLST</sequence>
<keyword evidence="1" id="KW-0812">Transmembrane</keyword>
<protein>
    <submittedName>
        <fullName evidence="2">Uncharacterized protein</fullName>
    </submittedName>
</protein>
<evidence type="ECO:0000256" key="1">
    <source>
        <dbReference type="SAM" id="Phobius"/>
    </source>
</evidence>
<accession>A0A931CUV6</accession>
<comment type="caution">
    <text evidence="2">The sequence shown here is derived from an EMBL/GenBank/DDBJ whole genome shotgun (WGS) entry which is preliminary data.</text>
</comment>
<feature type="transmembrane region" description="Helical" evidence="1">
    <location>
        <begin position="30"/>
        <end position="49"/>
    </location>
</feature>
<keyword evidence="3" id="KW-1185">Reference proteome</keyword>
<dbReference type="Proteomes" id="UP000655366">
    <property type="component" value="Unassembled WGS sequence"/>
</dbReference>
<dbReference type="AlphaFoldDB" id="A0A931CUV6"/>
<evidence type="ECO:0000313" key="3">
    <source>
        <dbReference type="Proteomes" id="UP000655366"/>
    </source>
</evidence>
<feature type="transmembrane region" description="Helical" evidence="1">
    <location>
        <begin position="81"/>
        <end position="100"/>
    </location>
</feature>
<keyword evidence="1" id="KW-1133">Transmembrane helix</keyword>
<evidence type="ECO:0000313" key="2">
    <source>
        <dbReference type="EMBL" id="MBG0741391.1"/>
    </source>
</evidence>
<reference evidence="2 3" key="1">
    <citation type="submission" date="2020-11" db="EMBL/GenBank/DDBJ databases">
        <title>Arthrobacter antarcticus sp. nov., isolated from Antarctic Soil.</title>
        <authorList>
            <person name="Li J."/>
        </authorList>
    </citation>
    <scope>NUCLEOTIDE SEQUENCE [LARGE SCALE GENOMIC DNA]</scope>
    <source>
        <strain evidence="2 3">Z1-20</strain>
    </source>
</reference>
<dbReference type="RefSeq" id="WP_196398324.1">
    <property type="nucleotide sequence ID" value="NZ_JADNYM010000029.1"/>
</dbReference>
<proteinExistence type="predicted"/>
<gene>
    <name evidence="2" type="ORF">IV500_18675</name>
</gene>